<dbReference type="Proteomes" id="UP001268683">
    <property type="component" value="Chromosome"/>
</dbReference>
<feature type="domain" description="Bacterial sugar transferase" evidence="9">
    <location>
        <begin position="278"/>
        <end position="460"/>
    </location>
</feature>
<evidence type="ECO:0000256" key="1">
    <source>
        <dbReference type="ARBA" id="ARBA00004141"/>
    </source>
</evidence>
<keyword evidence="4 8" id="KW-0812">Transmembrane</keyword>
<dbReference type="PANTHER" id="PTHR30576">
    <property type="entry name" value="COLANIC BIOSYNTHESIS UDP-GLUCOSE LIPID CARRIER TRANSFERASE"/>
    <property type="match status" value="1"/>
</dbReference>
<dbReference type="GO" id="GO:0000271">
    <property type="term" value="P:polysaccharide biosynthetic process"/>
    <property type="evidence" value="ECO:0007669"/>
    <property type="project" value="UniProtKB-KW"/>
</dbReference>
<dbReference type="GO" id="GO:0016020">
    <property type="term" value="C:membrane"/>
    <property type="evidence" value="ECO:0007669"/>
    <property type="project" value="UniProtKB-SubCell"/>
</dbReference>
<evidence type="ECO:0000256" key="4">
    <source>
        <dbReference type="ARBA" id="ARBA00022692"/>
    </source>
</evidence>
<keyword evidence="11" id="KW-1185">Reference proteome</keyword>
<dbReference type="InterPro" id="IPR003362">
    <property type="entry name" value="Bact_transf"/>
</dbReference>
<evidence type="ECO:0000256" key="5">
    <source>
        <dbReference type="ARBA" id="ARBA00022989"/>
    </source>
</evidence>
<dbReference type="NCBIfam" id="TIGR03025">
    <property type="entry name" value="EPS_sugtrans"/>
    <property type="match status" value="1"/>
</dbReference>
<dbReference type="InterPro" id="IPR017475">
    <property type="entry name" value="EPS_sugar_tfrase"/>
</dbReference>
<evidence type="ECO:0000256" key="3">
    <source>
        <dbReference type="ARBA" id="ARBA00022679"/>
    </source>
</evidence>
<dbReference type="KEGG" id="tmk:QGN29_13755"/>
<evidence type="ECO:0000313" key="10">
    <source>
        <dbReference type="EMBL" id="WND02612.1"/>
    </source>
</evidence>
<feature type="transmembrane region" description="Helical" evidence="8">
    <location>
        <begin position="283"/>
        <end position="304"/>
    </location>
</feature>
<feature type="transmembrane region" description="Helical" evidence="8">
    <location>
        <begin position="115"/>
        <end position="136"/>
    </location>
</feature>
<dbReference type="Pfam" id="PF02397">
    <property type="entry name" value="Bac_transf"/>
    <property type="match status" value="1"/>
</dbReference>
<feature type="transmembrane region" description="Helical" evidence="8">
    <location>
        <begin position="12"/>
        <end position="32"/>
    </location>
</feature>
<dbReference type="RefSeq" id="WP_310798448.1">
    <property type="nucleotide sequence ID" value="NZ_CP123872.1"/>
</dbReference>
<evidence type="ECO:0000256" key="2">
    <source>
        <dbReference type="ARBA" id="ARBA00006464"/>
    </source>
</evidence>
<name>A0AA52EC20_9PROT</name>
<dbReference type="PANTHER" id="PTHR30576:SF0">
    <property type="entry name" value="UNDECAPRENYL-PHOSPHATE N-ACETYLGALACTOSAMINYL 1-PHOSPHATE TRANSFERASE-RELATED"/>
    <property type="match status" value="1"/>
</dbReference>
<dbReference type="NCBIfam" id="TIGR03013">
    <property type="entry name" value="EpsB_2"/>
    <property type="match status" value="1"/>
</dbReference>
<feature type="transmembrane region" description="Helical" evidence="8">
    <location>
        <begin position="44"/>
        <end position="69"/>
    </location>
</feature>
<comment type="subcellular location">
    <subcellularLocation>
        <location evidence="1">Membrane</location>
        <topology evidence="1">Multi-pass membrane protein</topology>
    </subcellularLocation>
</comment>
<proteinExistence type="inferred from homology"/>
<feature type="transmembrane region" description="Helical" evidence="8">
    <location>
        <begin position="81"/>
        <end position="103"/>
    </location>
</feature>
<evidence type="ECO:0000313" key="11">
    <source>
        <dbReference type="Proteomes" id="UP001268683"/>
    </source>
</evidence>
<organism evidence="10 11">
    <name type="scientific">Temperatibacter marinus</name>
    <dbReference type="NCBI Taxonomy" id="1456591"/>
    <lineage>
        <taxon>Bacteria</taxon>
        <taxon>Pseudomonadati</taxon>
        <taxon>Pseudomonadota</taxon>
        <taxon>Alphaproteobacteria</taxon>
        <taxon>Kordiimonadales</taxon>
        <taxon>Temperatibacteraceae</taxon>
        <taxon>Temperatibacter</taxon>
    </lineage>
</organism>
<sequence length="466" mass="52672">MIRVFRHYISPVKLALMGADFIFLAAIAFLVVRFDFPLMQNASTFVLADLLIELFFSSLVVAGMLAVGCYASDSVRSFRNFVIRFVLVLLVATLMVAGFLFFIDYTSMVRKELVYVSLSSLVLVPFLHWMVMGLIVNASLKLKIVIIGDDAQALEIQSAAKEAKEIGVEVVGIVCLSQTTFDQRSENEAVHLYSEIDDFSGFVRGLGAETIIPLASARQKENILADLIACKMDGMTIQDLTSFYEQAFGYVDIDSLKDEWIIFADGFKGSSFFEYWLKRLSDITVSSLMLLLASPLMIIAAILVKVTSKGPLFYVQERVGYGGKSFDLFKFRTMTVTAEQDGPQWAQENDPRVTAVGGFFRRTRIDELPQILNVLRGDMSFVGPRPERPFFVDQFNKSIPFYQERHFVKPGITGWAQLRYPYGASEEDAKRKLEYDLYYIKNYSIFLDVLIILQTVRVILFPSGVR</sequence>
<comment type="similarity">
    <text evidence="2">Belongs to the bacterial sugar transferase family.</text>
</comment>
<evidence type="ECO:0000256" key="8">
    <source>
        <dbReference type="SAM" id="Phobius"/>
    </source>
</evidence>
<keyword evidence="6 8" id="KW-0472">Membrane</keyword>
<dbReference type="InterPro" id="IPR017464">
    <property type="entry name" value="Sugar_tfrase_EpsB_2"/>
</dbReference>
<dbReference type="GO" id="GO:0016780">
    <property type="term" value="F:phosphotransferase activity, for other substituted phosphate groups"/>
    <property type="evidence" value="ECO:0007669"/>
    <property type="project" value="TreeGrafter"/>
</dbReference>
<keyword evidence="5 8" id="KW-1133">Transmembrane helix</keyword>
<accession>A0AA52EC20</accession>
<keyword evidence="7" id="KW-0270">Exopolysaccharide synthesis</keyword>
<protein>
    <submittedName>
        <fullName evidence="10">TIGR03013 family PEP-CTERM/XrtA system glycosyltransferase</fullName>
    </submittedName>
</protein>
<reference evidence="10" key="1">
    <citation type="submission" date="2023-04" db="EMBL/GenBank/DDBJ databases">
        <title>Complete genome sequence of Temperatibacter marinus.</title>
        <authorList>
            <person name="Rong J.-C."/>
            <person name="Yi M.-L."/>
            <person name="Zhao Q."/>
        </authorList>
    </citation>
    <scope>NUCLEOTIDE SEQUENCE</scope>
    <source>
        <strain evidence="10">NBRC 110045</strain>
    </source>
</reference>
<keyword evidence="3" id="KW-0808">Transferase</keyword>
<dbReference type="AlphaFoldDB" id="A0AA52EC20"/>
<evidence type="ECO:0000259" key="9">
    <source>
        <dbReference type="Pfam" id="PF02397"/>
    </source>
</evidence>
<gene>
    <name evidence="10" type="ORF">QGN29_13755</name>
</gene>
<evidence type="ECO:0000256" key="6">
    <source>
        <dbReference type="ARBA" id="ARBA00023136"/>
    </source>
</evidence>
<evidence type="ECO:0000256" key="7">
    <source>
        <dbReference type="ARBA" id="ARBA00023169"/>
    </source>
</evidence>
<dbReference type="EMBL" id="CP123872">
    <property type="protein sequence ID" value="WND02612.1"/>
    <property type="molecule type" value="Genomic_DNA"/>
</dbReference>